<evidence type="ECO:0000259" key="2">
    <source>
        <dbReference type="Pfam" id="PF25989"/>
    </source>
</evidence>
<dbReference type="AlphaFoldDB" id="A0A372GD52"/>
<feature type="region of interest" description="Disordered" evidence="1">
    <location>
        <begin position="1"/>
        <end position="23"/>
    </location>
</feature>
<dbReference type="GO" id="GO:0015562">
    <property type="term" value="F:efflux transmembrane transporter activity"/>
    <property type="evidence" value="ECO:0007669"/>
    <property type="project" value="TreeGrafter"/>
</dbReference>
<dbReference type="SUPFAM" id="SSF51230">
    <property type="entry name" value="Single hybrid motif"/>
    <property type="match status" value="1"/>
</dbReference>
<comment type="caution">
    <text evidence="3">The sequence shown here is derived from an EMBL/GenBank/DDBJ whole genome shotgun (WGS) entry which is preliminary data.</text>
</comment>
<organism evidence="3 4">
    <name type="scientific">Actinomadura spongiicola</name>
    <dbReference type="NCBI Taxonomy" id="2303421"/>
    <lineage>
        <taxon>Bacteria</taxon>
        <taxon>Bacillati</taxon>
        <taxon>Actinomycetota</taxon>
        <taxon>Actinomycetes</taxon>
        <taxon>Streptosporangiales</taxon>
        <taxon>Thermomonosporaceae</taxon>
        <taxon>Actinomadura</taxon>
    </lineage>
</organism>
<evidence type="ECO:0000313" key="3">
    <source>
        <dbReference type="EMBL" id="RFS83318.1"/>
    </source>
</evidence>
<dbReference type="Proteomes" id="UP000262882">
    <property type="component" value="Unassembled WGS sequence"/>
</dbReference>
<dbReference type="Gene3D" id="2.40.50.100">
    <property type="match status" value="1"/>
</dbReference>
<keyword evidence="4" id="KW-1185">Reference proteome</keyword>
<evidence type="ECO:0000313" key="4">
    <source>
        <dbReference type="Proteomes" id="UP000262882"/>
    </source>
</evidence>
<dbReference type="InterPro" id="IPR011053">
    <property type="entry name" value="Single_hybrid_motif"/>
</dbReference>
<name>A0A372GD52_9ACTN</name>
<dbReference type="GO" id="GO:1990281">
    <property type="term" value="C:efflux pump complex"/>
    <property type="evidence" value="ECO:0007669"/>
    <property type="project" value="TreeGrafter"/>
</dbReference>
<dbReference type="PRINTS" id="PR01490">
    <property type="entry name" value="RTXTOXIND"/>
</dbReference>
<proteinExistence type="predicted"/>
<sequence length="499" mass="50605">MGDARTTRPRGASARVTPSPTSRSVVSGVSVIESVAVPYDAHVPSRLRKKHYLSALVAGGLLAGGLSACTGGGGDATVQVGRVERGDVAEVVEAPATVSARATAVRRAPAKGTVKRLYVADGDRVREGDVLATISSPEARERLAQAREADRSVSAGSGTMPTRLDLSGYQHRTDRSAREGFAAARKIALRIADPRQRALVLAGITRAEAEYRTAAAAARTAVARLNAGLGSVGATMSSITAAQRVQTRAAVRAAERTVQELTIRAPFDGVVGLGGPAGGAQGGLGDLLDQLPQGVQAQGGPAGLGDLGGGGAAKDASAIATGAPVVGGDAIVTVTDVSRLSLFADVDETDVLQVRKGVQADVEFDAVQGGSYKAEVTGIGVTPKQSNGGGVTYKVTLALGEGTLSGGGTAPRPKPGMSAVVFLRVRDARAVLAVPSSAIVSSGRESVVWVVSGGRAQRRVVGLGAQGDATVQVTRGLQEGERIVVRGADSVERGQELDP</sequence>
<dbReference type="PANTHER" id="PTHR30469:SF33">
    <property type="entry name" value="SLR1207 PROTEIN"/>
    <property type="match status" value="1"/>
</dbReference>
<feature type="domain" description="YknX-like C-terminal permuted SH3-like" evidence="2">
    <location>
        <begin position="431"/>
        <end position="496"/>
    </location>
</feature>
<dbReference type="Gene3D" id="2.40.30.170">
    <property type="match status" value="1"/>
</dbReference>
<dbReference type="Gene3D" id="2.40.420.20">
    <property type="match status" value="1"/>
</dbReference>
<evidence type="ECO:0000256" key="1">
    <source>
        <dbReference type="SAM" id="MobiDB-lite"/>
    </source>
</evidence>
<dbReference type="PANTHER" id="PTHR30469">
    <property type="entry name" value="MULTIDRUG RESISTANCE PROTEIN MDTA"/>
    <property type="match status" value="1"/>
</dbReference>
<dbReference type="Pfam" id="PF25989">
    <property type="entry name" value="YknX_C"/>
    <property type="match status" value="1"/>
</dbReference>
<dbReference type="InterPro" id="IPR058637">
    <property type="entry name" value="YknX-like_C"/>
</dbReference>
<protein>
    <submittedName>
        <fullName evidence="3">HlyD family efflux transporter periplasmic adaptor subunit</fullName>
    </submittedName>
</protein>
<reference evidence="3 4" key="1">
    <citation type="submission" date="2018-08" db="EMBL/GenBank/DDBJ databases">
        <title>Actinomadura spongicola sp. nov., isolated from marine sponge Leucetta chagosensis.</title>
        <authorList>
            <person name="Li L."/>
            <person name="Lin H.W."/>
        </authorList>
    </citation>
    <scope>NUCLEOTIDE SEQUENCE [LARGE SCALE GENOMIC DNA]</scope>
    <source>
        <strain evidence="3 4">LHW52907</strain>
    </source>
</reference>
<dbReference type="EMBL" id="QVNQ01000006">
    <property type="protein sequence ID" value="RFS83318.1"/>
    <property type="molecule type" value="Genomic_DNA"/>
</dbReference>
<gene>
    <name evidence="3" type="ORF">D0T12_19825</name>
</gene>
<accession>A0A372GD52</accession>